<feature type="binding site" evidence="10">
    <location>
        <begin position="177"/>
        <end position="178"/>
    </location>
    <ligand>
        <name>substrate</name>
    </ligand>
</feature>
<evidence type="ECO:0000313" key="12">
    <source>
        <dbReference type="EMBL" id="MDB7981850.1"/>
    </source>
</evidence>
<dbReference type="GO" id="GO:0009117">
    <property type="term" value="P:nucleotide metabolic process"/>
    <property type="evidence" value="ECO:0007669"/>
    <property type="project" value="UniProtKB-KW"/>
</dbReference>
<dbReference type="InterPro" id="IPR020922">
    <property type="entry name" value="dITP/XTP_pyrophosphatase"/>
</dbReference>
<comment type="function">
    <text evidence="10">Pyrophosphatase that catalyzes the hydrolysis of nucleoside triphosphates to their monophosphate derivatives, with a high preference for the non-canonical purine nucleotides XTP (xanthosine triphosphate), dITP (deoxyinosine triphosphate) and ITP. Seems to function as a house-cleaning enzyme that removes non-canonical purine nucleotides from the nucleotide pool, thus preventing their incorporation into DNA/RNA and avoiding chromosomal lesions.</text>
</comment>
<dbReference type="NCBIfam" id="TIGR00042">
    <property type="entry name" value="RdgB/HAM1 family non-canonical purine NTP pyrophosphatase"/>
    <property type="match status" value="1"/>
</dbReference>
<evidence type="ECO:0000256" key="1">
    <source>
        <dbReference type="ARBA" id="ARBA00008023"/>
    </source>
</evidence>
<evidence type="ECO:0000256" key="10">
    <source>
        <dbReference type="HAMAP-Rule" id="MF_01405"/>
    </source>
</evidence>
<comment type="catalytic activity">
    <reaction evidence="8 10">
        <text>dITP + H2O = dIMP + diphosphate + H(+)</text>
        <dbReference type="Rhea" id="RHEA:28342"/>
        <dbReference type="ChEBI" id="CHEBI:15377"/>
        <dbReference type="ChEBI" id="CHEBI:15378"/>
        <dbReference type="ChEBI" id="CHEBI:33019"/>
        <dbReference type="ChEBI" id="CHEBI:61194"/>
        <dbReference type="ChEBI" id="CHEBI:61382"/>
        <dbReference type="EC" id="3.6.1.66"/>
    </reaction>
</comment>
<dbReference type="GO" id="GO:0017111">
    <property type="term" value="F:ribonucleoside triphosphate phosphatase activity"/>
    <property type="evidence" value="ECO:0007669"/>
    <property type="project" value="InterPro"/>
</dbReference>
<protein>
    <recommendedName>
        <fullName evidence="10">dITP/XTP pyrophosphatase</fullName>
        <ecNumber evidence="10">3.6.1.66</ecNumber>
    </recommendedName>
    <alternativeName>
        <fullName evidence="10">Non-canonical purine NTP pyrophosphatase</fullName>
    </alternativeName>
    <alternativeName>
        <fullName evidence="10">Non-standard purine NTP pyrophosphatase</fullName>
    </alternativeName>
    <alternativeName>
        <fullName evidence="10">Nucleoside-triphosphate diphosphatase</fullName>
    </alternativeName>
    <alternativeName>
        <fullName evidence="10">Nucleoside-triphosphate pyrophosphatase</fullName>
        <shortName evidence="10">NTPase</shortName>
    </alternativeName>
</protein>
<organism evidence="13 14">
    <name type="scientific">Faecalicoccus pleomorphus</name>
    <dbReference type="NCBI Taxonomy" id="1323"/>
    <lineage>
        <taxon>Bacteria</taxon>
        <taxon>Bacillati</taxon>
        <taxon>Bacillota</taxon>
        <taxon>Erysipelotrichia</taxon>
        <taxon>Erysipelotrichales</taxon>
        <taxon>Erysipelotrichaceae</taxon>
        <taxon>Faecalicoccus</taxon>
    </lineage>
</organism>
<feature type="binding site" evidence="10">
    <location>
        <begin position="149"/>
        <end position="152"/>
    </location>
    <ligand>
        <name>substrate</name>
    </ligand>
</feature>
<dbReference type="Proteomes" id="UP001212981">
    <property type="component" value="Unassembled WGS sequence"/>
</dbReference>
<evidence type="ECO:0000256" key="3">
    <source>
        <dbReference type="ARBA" id="ARBA00022723"/>
    </source>
</evidence>
<dbReference type="CDD" id="cd00515">
    <property type="entry name" value="HAM1"/>
    <property type="match status" value="1"/>
</dbReference>
<dbReference type="GO" id="GO:0036220">
    <property type="term" value="F:ITP diphosphatase activity"/>
    <property type="evidence" value="ECO:0007669"/>
    <property type="project" value="UniProtKB-UniRule"/>
</dbReference>
<dbReference type="GO" id="GO:0005829">
    <property type="term" value="C:cytosol"/>
    <property type="evidence" value="ECO:0007669"/>
    <property type="project" value="TreeGrafter"/>
</dbReference>
<proteinExistence type="inferred from homology"/>
<dbReference type="STRING" id="1123313.GCA_000420345_01045"/>
<feature type="binding site" evidence="10">
    <location>
        <position position="69"/>
    </location>
    <ligand>
        <name>Mg(2+)</name>
        <dbReference type="ChEBI" id="CHEBI:18420"/>
    </ligand>
</feature>
<dbReference type="EMBL" id="QUSK01000006">
    <property type="protein sequence ID" value="RGD77328.1"/>
    <property type="molecule type" value="Genomic_DNA"/>
</dbReference>
<dbReference type="FunFam" id="3.90.950.10:FF:000001">
    <property type="entry name" value="dITP/XTP pyrophosphatase"/>
    <property type="match status" value="1"/>
</dbReference>
<comment type="caution">
    <text evidence="13">The sequence shown here is derived from an EMBL/GenBank/DDBJ whole genome shotgun (WGS) entry which is preliminary data.</text>
</comment>
<feature type="binding site" evidence="10">
    <location>
        <position position="70"/>
    </location>
    <ligand>
        <name>substrate</name>
    </ligand>
</feature>
<evidence type="ECO:0000256" key="7">
    <source>
        <dbReference type="ARBA" id="ARBA00023080"/>
    </source>
</evidence>
<dbReference type="AlphaFoldDB" id="A0A3E3E6H0"/>
<dbReference type="RefSeq" id="WP_117445798.1">
    <property type="nucleotide sequence ID" value="NZ_CALCIP010000031.1"/>
</dbReference>
<reference evidence="12" key="2">
    <citation type="submission" date="2023-01" db="EMBL/GenBank/DDBJ databases">
        <title>Human gut microbiome strain richness.</title>
        <authorList>
            <person name="Chen-Liaw A."/>
        </authorList>
    </citation>
    <scope>NUCLEOTIDE SEQUENCE</scope>
    <source>
        <strain evidence="12">D8_m1001271B151109d0_201107</strain>
    </source>
</reference>
<evidence type="ECO:0000313" key="14">
    <source>
        <dbReference type="Proteomes" id="UP000260721"/>
    </source>
</evidence>
<comment type="similarity">
    <text evidence="1 10 11">Belongs to the HAM1 NTPase family.</text>
</comment>
<dbReference type="EMBL" id="JAQLXO010000002">
    <property type="protein sequence ID" value="MDB7981850.1"/>
    <property type="molecule type" value="Genomic_DNA"/>
</dbReference>
<evidence type="ECO:0000256" key="6">
    <source>
        <dbReference type="ARBA" id="ARBA00022842"/>
    </source>
</evidence>
<feature type="active site" description="Proton acceptor" evidence="10">
    <location>
        <position position="69"/>
    </location>
</feature>
<comment type="catalytic activity">
    <reaction evidence="10">
        <text>ITP + H2O = IMP + diphosphate + H(+)</text>
        <dbReference type="Rhea" id="RHEA:29399"/>
        <dbReference type="ChEBI" id="CHEBI:15377"/>
        <dbReference type="ChEBI" id="CHEBI:15378"/>
        <dbReference type="ChEBI" id="CHEBI:33019"/>
        <dbReference type="ChEBI" id="CHEBI:58053"/>
        <dbReference type="ChEBI" id="CHEBI:61402"/>
        <dbReference type="EC" id="3.6.1.66"/>
    </reaction>
</comment>
<dbReference type="SUPFAM" id="SSF52972">
    <property type="entry name" value="ITPase-like"/>
    <property type="match status" value="1"/>
</dbReference>
<dbReference type="EC" id="3.6.1.66" evidence="10"/>
<dbReference type="GO" id="GO:0035870">
    <property type="term" value="F:dITP diphosphatase activity"/>
    <property type="evidence" value="ECO:0007669"/>
    <property type="project" value="UniProtKB-UniRule"/>
</dbReference>
<dbReference type="GO" id="GO:0009146">
    <property type="term" value="P:purine nucleoside triphosphate catabolic process"/>
    <property type="evidence" value="ECO:0007669"/>
    <property type="project" value="UniProtKB-UniRule"/>
</dbReference>
<comment type="subunit">
    <text evidence="2 10">Homodimer.</text>
</comment>
<comment type="caution">
    <text evidence="10">Lacks conserved residue(s) required for the propagation of feature annotation.</text>
</comment>
<name>A0A3E3E6H0_9FIRM</name>
<dbReference type="GO" id="GO:0000166">
    <property type="term" value="F:nucleotide binding"/>
    <property type="evidence" value="ECO:0007669"/>
    <property type="project" value="UniProtKB-KW"/>
</dbReference>
<keyword evidence="4 10" id="KW-0547">Nucleotide-binding</keyword>
<dbReference type="PANTHER" id="PTHR11067:SF9">
    <property type="entry name" value="INOSINE TRIPHOSPHATE PYROPHOSPHATASE"/>
    <property type="match status" value="1"/>
</dbReference>
<comment type="catalytic activity">
    <reaction evidence="9 10">
        <text>XTP + H2O = XMP + diphosphate + H(+)</text>
        <dbReference type="Rhea" id="RHEA:28610"/>
        <dbReference type="ChEBI" id="CHEBI:15377"/>
        <dbReference type="ChEBI" id="CHEBI:15378"/>
        <dbReference type="ChEBI" id="CHEBI:33019"/>
        <dbReference type="ChEBI" id="CHEBI:57464"/>
        <dbReference type="ChEBI" id="CHEBI:61314"/>
        <dbReference type="EC" id="3.6.1.66"/>
    </reaction>
</comment>
<evidence type="ECO:0000313" key="13">
    <source>
        <dbReference type="EMBL" id="RGD77328.1"/>
    </source>
</evidence>
<dbReference type="Proteomes" id="UP000260721">
    <property type="component" value="Unassembled WGS sequence"/>
</dbReference>
<keyword evidence="5 10" id="KW-0378">Hydrolase</keyword>
<gene>
    <name evidence="13" type="primary">rdgB</name>
    <name evidence="13" type="ORF">DXC78_03780</name>
    <name evidence="12" type="ORF">PND82_03330</name>
</gene>
<feature type="binding site" evidence="10">
    <location>
        <begin position="8"/>
        <end position="13"/>
    </location>
    <ligand>
        <name>substrate</name>
    </ligand>
</feature>
<dbReference type="InterPro" id="IPR002637">
    <property type="entry name" value="RdgB/HAM1"/>
</dbReference>
<dbReference type="PANTHER" id="PTHR11067">
    <property type="entry name" value="INOSINE TRIPHOSPHATE PYROPHOSPHATASE/HAM1 PROTEIN"/>
    <property type="match status" value="1"/>
</dbReference>
<reference evidence="13 14" key="1">
    <citation type="submission" date="2018-08" db="EMBL/GenBank/DDBJ databases">
        <title>A genome reference for cultivated species of the human gut microbiota.</title>
        <authorList>
            <person name="Zou Y."/>
            <person name="Xue W."/>
            <person name="Luo G."/>
        </authorList>
    </citation>
    <scope>NUCLEOTIDE SEQUENCE [LARGE SCALE GENOMIC DNA]</scope>
    <source>
        <strain evidence="13 14">TF08-11</strain>
    </source>
</reference>
<dbReference type="GO" id="GO:0036222">
    <property type="term" value="F:XTP diphosphatase activity"/>
    <property type="evidence" value="ECO:0007669"/>
    <property type="project" value="UniProtKB-UniRule"/>
</dbReference>
<keyword evidence="6 10" id="KW-0460">Magnesium</keyword>
<evidence type="ECO:0000256" key="8">
    <source>
        <dbReference type="ARBA" id="ARBA00051875"/>
    </source>
</evidence>
<dbReference type="GO" id="GO:0046872">
    <property type="term" value="F:metal ion binding"/>
    <property type="evidence" value="ECO:0007669"/>
    <property type="project" value="UniProtKB-KW"/>
</dbReference>
<dbReference type="InterPro" id="IPR029001">
    <property type="entry name" value="ITPase-like_fam"/>
</dbReference>
<evidence type="ECO:0000256" key="2">
    <source>
        <dbReference type="ARBA" id="ARBA00011738"/>
    </source>
</evidence>
<sequence>MKTIWIATSNMHKVEEFQNMLQGRSNVKCLKDLDKKIEIVEDGKTFEENALIKARCLYQVLKEPVISDDSGIEVDAMDKRPGVYSARFMGEDTDYAIKNQAIIDAVKGKIKTARYVCVIAYIDENGQEKTYRATIEGEINDRPVGKKGFGYDPIFYYPPFQTTLANVSEEKKNSVSHRGKALQMFLKDLEATL</sequence>
<evidence type="ECO:0000256" key="5">
    <source>
        <dbReference type="ARBA" id="ARBA00022801"/>
    </source>
</evidence>
<comment type="cofactor">
    <cofactor evidence="10">
        <name>Mg(2+)</name>
        <dbReference type="ChEBI" id="CHEBI:18420"/>
    </cofactor>
    <text evidence="10">Binds 1 Mg(2+) ion per subunit.</text>
</comment>
<accession>A0A3E3E6H0</accession>
<evidence type="ECO:0000256" key="11">
    <source>
        <dbReference type="RuleBase" id="RU003781"/>
    </source>
</evidence>
<evidence type="ECO:0000256" key="9">
    <source>
        <dbReference type="ARBA" id="ARBA00052017"/>
    </source>
</evidence>
<dbReference type="Gene3D" id="3.90.950.10">
    <property type="match status" value="1"/>
</dbReference>
<dbReference type="Pfam" id="PF01725">
    <property type="entry name" value="Ham1p_like"/>
    <property type="match status" value="1"/>
</dbReference>
<keyword evidence="3 10" id="KW-0479">Metal-binding</keyword>
<keyword evidence="7 10" id="KW-0546">Nucleotide metabolism</keyword>
<evidence type="ECO:0000256" key="4">
    <source>
        <dbReference type="ARBA" id="ARBA00022741"/>
    </source>
</evidence>
<feature type="binding site" evidence="10">
    <location>
        <position position="172"/>
    </location>
    <ligand>
        <name>substrate</name>
    </ligand>
</feature>
<dbReference type="HAMAP" id="MF_01405">
    <property type="entry name" value="Non_canon_purine_NTPase"/>
    <property type="match status" value="1"/>
</dbReference>